<dbReference type="Proteomes" id="UP000627984">
    <property type="component" value="Unassembled WGS sequence"/>
</dbReference>
<evidence type="ECO:0000256" key="1">
    <source>
        <dbReference type="SAM" id="MobiDB-lite"/>
    </source>
</evidence>
<accession>A0AA37F5A9</accession>
<dbReference type="AlphaFoldDB" id="A0AA37F5A9"/>
<evidence type="ECO:0000313" key="3">
    <source>
        <dbReference type="Proteomes" id="UP000627984"/>
    </source>
</evidence>
<feature type="region of interest" description="Disordered" evidence="1">
    <location>
        <begin position="64"/>
        <end position="103"/>
    </location>
</feature>
<sequence length="123" mass="11751">MLSETPAARNARNARSGDGFPAAGNARGAGGFPAAGKAASRMAEGRVGDAVPQAVPVRAGAIRLVPDGPRGRPGGACSGPAPALGGQVAAAGRRRPGGGPDVPDAASVSAAAGVFPYSSPPVM</sequence>
<dbReference type="EMBL" id="BMQD01000011">
    <property type="protein sequence ID" value="GGK75244.1"/>
    <property type="molecule type" value="Genomic_DNA"/>
</dbReference>
<comment type="caution">
    <text evidence="2">The sequence shown here is derived from an EMBL/GenBank/DDBJ whole genome shotgun (WGS) entry which is preliminary data.</text>
</comment>
<gene>
    <name evidence="2" type="ORF">GCM10010126_38140</name>
</gene>
<proteinExistence type="predicted"/>
<evidence type="ECO:0000313" key="2">
    <source>
        <dbReference type="EMBL" id="GGK75244.1"/>
    </source>
</evidence>
<organism evidence="2 3">
    <name type="scientific">Planomonospora parontospora</name>
    <dbReference type="NCBI Taxonomy" id="58119"/>
    <lineage>
        <taxon>Bacteria</taxon>
        <taxon>Bacillati</taxon>
        <taxon>Actinomycetota</taxon>
        <taxon>Actinomycetes</taxon>
        <taxon>Streptosporangiales</taxon>
        <taxon>Streptosporangiaceae</taxon>
        <taxon>Planomonospora</taxon>
    </lineage>
</organism>
<protein>
    <submittedName>
        <fullName evidence="2">Uncharacterized protein</fullName>
    </submittedName>
</protein>
<reference evidence="2" key="1">
    <citation type="journal article" date="2014" name="Int. J. Syst. Evol. Microbiol.">
        <title>Complete genome sequence of Corynebacterium casei LMG S-19264T (=DSM 44701T), isolated from a smear-ripened cheese.</title>
        <authorList>
            <consortium name="US DOE Joint Genome Institute (JGI-PGF)"/>
            <person name="Walter F."/>
            <person name="Albersmeier A."/>
            <person name="Kalinowski J."/>
            <person name="Ruckert C."/>
        </authorList>
    </citation>
    <scope>NUCLEOTIDE SEQUENCE</scope>
    <source>
        <strain evidence="2">JCM 3093</strain>
    </source>
</reference>
<reference evidence="2" key="2">
    <citation type="submission" date="2022-09" db="EMBL/GenBank/DDBJ databases">
        <authorList>
            <person name="Sun Q."/>
            <person name="Ohkuma M."/>
        </authorList>
    </citation>
    <scope>NUCLEOTIDE SEQUENCE</scope>
    <source>
        <strain evidence="2">JCM 3093</strain>
    </source>
</reference>
<feature type="region of interest" description="Disordered" evidence="1">
    <location>
        <begin position="1"/>
        <end position="48"/>
    </location>
</feature>
<name>A0AA37F5A9_9ACTN</name>